<evidence type="ECO:0000313" key="3">
    <source>
        <dbReference type="Proteomes" id="UP000238479"/>
    </source>
</evidence>
<dbReference type="Gramene" id="PRQ37610">
    <property type="protein sequence ID" value="PRQ37610"/>
    <property type="gene ID" value="RchiOBHm_Chr4g0404561"/>
</dbReference>
<evidence type="ECO:0000256" key="1">
    <source>
        <dbReference type="SAM" id="SignalP"/>
    </source>
</evidence>
<keyword evidence="1" id="KW-0732">Signal</keyword>
<dbReference type="AlphaFoldDB" id="A0A2P6QTU2"/>
<keyword evidence="3" id="KW-1185">Reference proteome</keyword>
<accession>A0A2P6QTU2</accession>
<feature type="signal peptide" evidence="1">
    <location>
        <begin position="1"/>
        <end position="23"/>
    </location>
</feature>
<comment type="caution">
    <text evidence="2">The sequence shown here is derived from an EMBL/GenBank/DDBJ whole genome shotgun (WGS) entry which is preliminary data.</text>
</comment>
<proteinExistence type="predicted"/>
<feature type="chain" id="PRO_5015140379" evidence="1">
    <location>
        <begin position="24"/>
        <end position="40"/>
    </location>
</feature>
<reference evidence="2 3" key="1">
    <citation type="journal article" date="2018" name="Nat. Genet.">
        <title>The Rosa genome provides new insights in the design of modern roses.</title>
        <authorList>
            <person name="Bendahmane M."/>
        </authorList>
    </citation>
    <scope>NUCLEOTIDE SEQUENCE [LARGE SCALE GENOMIC DNA]</scope>
    <source>
        <strain evidence="3">cv. Old Blush</strain>
    </source>
</reference>
<dbReference type="EMBL" id="PDCK01000042">
    <property type="protein sequence ID" value="PRQ37610.1"/>
    <property type="molecule type" value="Genomic_DNA"/>
</dbReference>
<evidence type="ECO:0000313" key="2">
    <source>
        <dbReference type="EMBL" id="PRQ37610.1"/>
    </source>
</evidence>
<protein>
    <submittedName>
        <fullName evidence="2">Uncharacterized protein</fullName>
    </submittedName>
</protein>
<gene>
    <name evidence="2" type="ORF">RchiOBHm_Chr4g0404561</name>
</gene>
<dbReference type="Proteomes" id="UP000238479">
    <property type="component" value="Chromosome 4"/>
</dbReference>
<name>A0A2P6QTU2_ROSCH</name>
<organism evidence="2 3">
    <name type="scientific">Rosa chinensis</name>
    <name type="common">China rose</name>
    <dbReference type="NCBI Taxonomy" id="74649"/>
    <lineage>
        <taxon>Eukaryota</taxon>
        <taxon>Viridiplantae</taxon>
        <taxon>Streptophyta</taxon>
        <taxon>Embryophyta</taxon>
        <taxon>Tracheophyta</taxon>
        <taxon>Spermatophyta</taxon>
        <taxon>Magnoliopsida</taxon>
        <taxon>eudicotyledons</taxon>
        <taxon>Gunneridae</taxon>
        <taxon>Pentapetalae</taxon>
        <taxon>rosids</taxon>
        <taxon>fabids</taxon>
        <taxon>Rosales</taxon>
        <taxon>Rosaceae</taxon>
        <taxon>Rosoideae</taxon>
        <taxon>Rosoideae incertae sedis</taxon>
        <taxon>Rosa</taxon>
    </lineage>
</organism>
<sequence>MKIKVAMLLRSLSQTLQLWTCLAATSQTTESERSALQFTL</sequence>